<evidence type="ECO:0000256" key="5">
    <source>
        <dbReference type="ARBA" id="ARBA00047846"/>
    </source>
</evidence>
<dbReference type="Pfam" id="PF02237">
    <property type="entry name" value="BPL_C"/>
    <property type="match status" value="1"/>
</dbReference>
<dbReference type="SUPFAM" id="SSF46785">
    <property type="entry name" value="Winged helix' DNA-binding domain"/>
    <property type="match status" value="1"/>
</dbReference>
<protein>
    <recommendedName>
        <fullName evidence="6">Bifunctional ligase/repressor BirA</fullName>
    </recommendedName>
    <alternativeName>
        <fullName evidence="6">Biotin operon repressor</fullName>
    </alternativeName>
    <alternativeName>
        <fullName evidence="6">Biotin--[acetyl-CoA-carboxylase] ligase</fullName>
        <ecNumber evidence="6">6.3.4.15</ecNumber>
    </alternativeName>
    <alternativeName>
        <fullName evidence="6">Biotin--protein ligase</fullName>
    </alternativeName>
    <alternativeName>
        <fullName evidence="6">Biotin-[acetyl-CoA carboxylase] synthetase</fullName>
    </alternativeName>
</protein>
<dbReference type="GO" id="GO:0003677">
    <property type="term" value="F:DNA binding"/>
    <property type="evidence" value="ECO:0007669"/>
    <property type="project" value="UniProtKB-UniRule"/>
</dbReference>
<feature type="binding site" evidence="6">
    <location>
        <position position="121"/>
    </location>
    <ligand>
        <name>biotin</name>
        <dbReference type="ChEBI" id="CHEBI:57586"/>
    </ligand>
</feature>
<comment type="caution">
    <text evidence="6">Lacks conserved residue(s) required for the propagation of feature annotation.</text>
</comment>
<dbReference type="SUPFAM" id="SSF55681">
    <property type="entry name" value="Class II aaRS and biotin synthetases"/>
    <property type="match status" value="1"/>
</dbReference>
<evidence type="ECO:0000256" key="1">
    <source>
        <dbReference type="ARBA" id="ARBA00022598"/>
    </source>
</evidence>
<dbReference type="InterPro" id="IPR003142">
    <property type="entry name" value="BPL_C"/>
</dbReference>
<keyword evidence="4 6" id="KW-0092">Biotin</keyword>
<dbReference type="PANTHER" id="PTHR12835:SF5">
    <property type="entry name" value="BIOTIN--PROTEIN LIGASE"/>
    <property type="match status" value="1"/>
</dbReference>
<evidence type="ECO:0000313" key="10">
    <source>
        <dbReference type="Proteomes" id="UP000249203"/>
    </source>
</evidence>
<evidence type="ECO:0000313" key="8">
    <source>
        <dbReference type="EMBL" id="RAJ93522.1"/>
    </source>
</evidence>
<sequence length="330" mass="36768">MKNKSNRIDERLIETLADGQFHSGQALADALGVSRTAINKHIDNLDALQLDVFRVHGKGYRLAQPLQLLKFDLIREQLREHQAPIYLKRVTSSTHDDLKQLLVDAPGKTLTPGTCVLAEMQTRGRGRRGRTWLSPFGSNLYASFYWPLPEGLNSALGLSVAVGLRLAQILEQAGIQGVSVKWPNDVYIQGAKVAGVLVELEGEPTGEGHALIGIGLNLSMPERFTQNIEQPYTDVQKHLDAPLNRHQWAVTLIRGVTDVLEQFRRHGLADLVTEWRRLDHFYNQPVNILLGQHVQQGVGQGIDNYGALLVRQGSGLKRYFGGEISIRARQ</sequence>
<dbReference type="PANTHER" id="PTHR12835">
    <property type="entry name" value="BIOTIN PROTEIN LIGASE"/>
    <property type="match status" value="1"/>
</dbReference>
<dbReference type="NCBIfam" id="NF008847">
    <property type="entry name" value="PRK11886.1-2"/>
    <property type="match status" value="1"/>
</dbReference>
<keyword evidence="6" id="KW-0678">Repressor</keyword>
<evidence type="ECO:0000256" key="6">
    <source>
        <dbReference type="HAMAP-Rule" id="MF_00978"/>
    </source>
</evidence>
<dbReference type="GO" id="GO:0005737">
    <property type="term" value="C:cytoplasm"/>
    <property type="evidence" value="ECO:0007669"/>
    <property type="project" value="TreeGrafter"/>
</dbReference>
<dbReference type="HAMAP" id="MF_00978">
    <property type="entry name" value="Bifunct_BirA"/>
    <property type="match status" value="1"/>
</dbReference>
<dbReference type="RefSeq" id="WP_111570441.1">
    <property type="nucleotide sequence ID" value="NZ_PIPK01000014.1"/>
</dbReference>
<evidence type="ECO:0000256" key="2">
    <source>
        <dbReference type="ARBA" id="ARBA00022741"/>
    </source>
</evidence>
<evidence type="ECO:0000256" key="4">
    <source>
        <dbReference type="ARBA" id="ARBA00023267"/>
    </source>
</evidence>
<dbReference type="CDD" id="cd16442">
    <property type="entry name" value="BPL"/>
    <property type="match status" value="1"/>
</dbReference>
<dbReference type="GO" id="GO:0005524">
    <property type="term" value="F:ATP binding"/>
    <property type="evidence" value="ECO:0007669"/>
    <property type="project" value="UniProtKB-UniRule"/>
</dbReference>
<accession>A0A327WR66</accession>
<reference evidence="9 11" key="1">
    <citation type="journal article" date="2018" name="Front. Microbiol.">
        <title>Genome-Based Analysis Reveals the Taxonomy and Diversity of the Family Idiomarinaceae.</title>
        <authorList>
            <person name="Liu Y."/>
            <person name="Lai Q."/>
            <person name="Shao Z."/>
        </authorList>
    </citation>
    <scope>NUCLEOTIDE SEQUENCE [LARGE SCALE GENOMIC DNA]</scope>
    <source>
        <strain evidence="9 11">CF12-14</strain>
    </source>
</reference>
<gene>
    <name evidence="6" type="primary">birA</name>
    <name evidence="8" type="ORF">B0I24_1195</name>
    <name evidence="9" type="ORF">CWE07_12355</name>
</gene>
<dbReference type="Proteomes" id="UP000249203">
    <property type="component" value="Unassembled WGS sequence"/>
</dbReference>
<dbReference type="InterPro" id="IPR036390">
    <property type="entry name" value="WH_DNA-bd_sf"/>
</dbReference>
<dbReference type="Gene3D" id="2.30.30.100">
    <property type="match status" value="1"/>
</dbReference>
<dbReference type="Gene3D" id="3.30.930.10">
    <property type="entry name" value="Bira Bifunctional Protein, Domain 2"/>
    <property type="match status" value="1"/>
</dbReference>
<dbReference type="Proteomes" id="UP000287865">
    <property type="component" value="Unassembled WGS sequence"/>
</dbReference>
<dbReference type="Gene3D" id="1.10.10.10">
    <property type="entry name" value="Winged helix-like DNA-binding domain superfamily/Winged helix DNA-binding domain"/>
    <property type="match status" value="1"/>
</dbReference>
<keyword evidence="3 6" id="KW-0067">ATP-binding</keyword>
<dbReference type="EMBL" id="PIPK01000014">
    <property type="protein sequence ID" value="RUO20077.1"/>
    <property type="molecule type" value="Genomic_DNA"/>
</dbReference>
<feature type="binding site" evidence="6">
    <location>
        <position position="192"/>
    </location>
    <ligand>
        <name>biotin</name>
        <dbReference type="ChEBI" id="CHEBI:57586"/>
    </ligand>
</feature>
<dbReference type="InterPro" id="IPR045864">
    <property type="entry name" value="aa-tRNA-synth_II/BPL/LPL"/>
</dbReference>
<dbReference type="InterPro" id="IPR008988">
    <property type="entry name" value="Transcriptional_repressor_C"/>
</dbReference>
<proteinExistence type="inferred from homology"/>
<dbReference type="OrthoDB" id="9807064at2"/>
<evidence type="ECO:0000313" key="11">
    <source>
        <dbReference type="Proteomes" id="UP000287865"/>
    </source>
</evidence>
<keyword evidence="6" id="KW-0804">Transcription</keyword>
<dbReference type="SUPFAM" id="SSF50037">
    <property type="entry name" value="C-terminal domain of transcriptional repressors"/>
    <property type="match status" value="1"/>
</dbReference>
<comment type="catalytic activity">
    <reaction evidence="5 6">
        <text>biotin + L-lysyl-[protein] + ATP = N(6)-biotinyl-L-lysyl-[protein] + AMP + diphosphate + H(+)</text>
        <dbReference type="Rhea" id="RHEA:11756"/>
        <dbReference type="Rhea" id="RHEA-COMP:9752"/>
        <dbReference type="Rhea" id="RHEA-COMP:10505"/>
        <dbReference type="ChEBI" id="CHEBI:15378"/>
        <dbReference type="ChEBI" id="CHEBI:29969"/>
        <dbReference type="ChEBI" id="CHEBI:30616"/>
        <dbReference type="ChEBI" id="CHEBI:33019"/>
        <dbReference type="ChEBI" id="CHEBI:57586"/>
        <dbReference type="ChEBI" id="CHEBI:83144"/>
        <dbReference type="ChEBI" id="CHEBI:456215"/>
        <dbReference type="EC" id="6.3.4.15"/>
    </reaction>
</comment>
<dbReference type="EC" id="6.3.4.15" evidence="6"/>
<name>A0A327WR66_9GAMM</name>
<comment type="function">
    <text evidence="6">Acts both as a biotin--[acetyl-CoA-carboxylase] ligase and a biotin-operon repressor. In the presence of ATP, BirA activates biotin to form the BirA-biotinyl-5'-adenylate (BirA-bio-5'-AMP or holoBirA) complex. HoloBirA can either transfer the biotinyl moiety to the biotin carboxyl carrier protein (BCCP) subunit of acetyl-CoA carboxylase, or bind to the biotin operator site and inhibit transcription of the operon.</text>
</comment>
<comment type="similarity">
    <text evidence="6">Belongs to the biotin--protein ligase family.</text>
</comment>
<dbReference type="InterPro" id="IPR004408">
    <property type="entry name" value="Biotin_CoA_COase_ligase"/>
</dbReference>
<evidence type="ECO:0000259" key="7">
    <source>
        <dbReference type="PROSITE" id="PS51733"/>
    </source>
</evidence>
<dbReference type="AlphaFoldDB" id="A0A327WR66"/>
<dbReference type="NCBIfam" id="TIGR00121">
    <property type="entry name" value="birA_ligase"/>
    <property type="match status" value="1"/>
</dbReference>
<organism evidence="8 10">
    <name type="scientific">Aliidiomarina maris</name>
    <dbReference type="NCBI Taxonomy" id="531312"/>
    <lineage>
        <taxon>Bacteria</taxon>
        <taxon>Pseudomonadati</taxon>
        <taxon>Pseudomonadota</taxon>
        <taxon>Gammaproteobacteria</taxon>
        <taxon>Alteromonadales</taxon>
        <taxon>Idiomarinaceae</taxon>
        <taxon>Aliidiomarina</taxon>
    </lineage>
</organism>
<keyword evidence="1 6" id="KW-0436">Ligase</keyword>
<feature type="domain" description="BPL/LPL catalytic" evidence="7">
    <location>
        <begin position="72"/>
        <end position="264"/>
    </location>
</feature>
<evidence type="ECO:0000256" key="3">
    <source>
        <dbReference type="ARBA" id="ARBA00022840"/>
    </source>
</evidence>
<dbReference type="Pfam" id="PF08279">
    <property type="entry name" value="HTH_11"/>
    <property type="match status" value="1"/>
</dbReference>
<dbReference type="Pfam" id="PF03099">
    <property type="entry name" value="BPL_LplA_LipB"/>
    <property type="match status" value="1"/>
</dbReference>
<dbReference type="InterPro" id="IPR030855">
    <property type="entry name" value="Bifunct_BirA"/>
</dbReference>
<evidence type="ECO:0000313" key="9">
    <source>
        <dbReference type="EMBL" id="RUO20077.1"/>
    </source>
</evidence>
<dbReference type="InterPro" id="IPR036388">
    <property type="entry name" value="WH-like_DNA-bd_sf"/>
</dbReference>
<dbReference type="PROSITE" id="PS51733">
    <property type="entry name" value="BPL_LPL_CATALYTIC"/>
    <property type="match status" value="1"/>
</dbReference>
<dbReference type="InterPro" id="IPR004143">
    <property type="entry name" value="BPL_LPL_catalytic"/>
</dbReference>
<dbReference type="InterPro" id="IPR013196">
    <property type="entry name" value="HTH_11"/>
</dbReference>
<comment type="caution">
    <text evidence="8">The sequence shown here is derived from an EMBL/GenBank/DDBJ whole genome shotgun (WGS) entry which is preliminary data.</text>
</comment>
<feature type="binding site" evidence="6">
    <location>
        <begin position="125"/>
        <end position="127"/>
    </location>
    <ligand>
        <name>biotin</name>
        <dbReference type="ChEBI" id="CHEBI:57586"/>
    </ligand>
</feature>
<keyword evidence="11" id="KW-1185">Reference proteome</keyword>
<dbReference type="GO" id="GO:0004077">
    <property type="term" value="F:biotin--[biotin carboxyl-carrier protein] ligase activity"/>
    <property type="evidence" value="ECO:0007669"/>
    <property type="project" value="UniProtKB-UniRule"/>
</dbReference>
<keyword evidence="2 6" id="KW-0547">Nucleotide-binding</keyword>
<dbReference type="EMBL" id="QLMD01000019">
    <property type="protein sequence ID" value="RAJ93522.1"/>
    <property type="molecule type" value="Genomic_DNA"/>
</dbReference>
<dbReference type="GO" id="GO:0006355">
    <property type="term" value="P:regulation of DNA-templated transcription"/>
    <property type="evidence" value="ECO:0007669"/>
    <property type="project" value="UniProtKB-UniRule"/>
</dbReference>
<keyword evidence="6" id="KW-0805">Transcription regulation</keyword>
<feature type="DNA-binding region" description="H-T-H motif" evidence="6">
    <location>
        <begin position="24"/>
        <end position="43"/>
    </location>
</feature>
<reference evidence="8 10" key="2">
    <citation type="submission" date="2018-06" db="EMBL/GenBank/DDBJ databases">
        <title>Genomic Encyclopedia of Type Strains, Phase III (KMG-III): the genomes of soil and plant-associated and newly described type strains.</title>
        <authorList>
            <person name="Whitman W."/>
        </authorList>
    </citation>
    <scope>NUCLEOTIDE SEQUENCE [LARGE SCALE GENOMIC DNA]</scope>
    <source>
        <strain evidence="8 10">CGMCC 1.15366</strain>
    </source>
</reference>
<keyword evidence="6" id="KW-0238">DNA-binding</keyword>